<dbReference type="Proteomes" id="UP001163203">
    <property type="component" value="Chromosome"/>
</dbReference>
<dbReference type="InterPro" id="IPR027417">
    <property type="entry name" value="P-loop_NTPase"/>
</dbReference>
<sequence>MDESDEQSSVFGQLLLSHRRAAGLSQSALARRSGVSIRALRDLERGRAQAAQQRSAEVLADALDLAGAQRELFLRAAKEGRRRVPKVSGAAALCVLPPRVPSLVGREGDLDRLRAEAAAGGVVAIVGHPGVGKTALAIAAAHELSAQFPDGCFAIDLRGMDDQPLAARSALGRLLRALGVAPTEIPMPESEQASLLRMLLHNRRVLLVLDNASDEAHVRPLLSAGPGCLTLVTCRRALAGLEHARWLWLDLLTPEHAVELLSVTIGADRVEAERAAAAELVELCGYLPLAVRIAGNRLANRPHWSLAYLVDELRDARTRLNSLSAGDLQLRSAFGMSYRRLSAAARQLFRRLAAVPGPDFGLELAEVVTGTSEPEVRLQLEELAEANLVQATQRTGRFQFHDLIRIFAAERMEAEEEPPERERLINAVLDHLLGTAISAGLMFFPDAQPGERFATQDDAAEWLDLEAGNWLAAQHVATRLGRDRDVLELARAMHWYSDSRWLHGPWDRIFALGVAAARALGNRQELAMMLNFLGWAQHMCLGDNETGLVTHQEALAVATEAGDRQEQAWAHAYLGSVLMRLGRLDEAREHAQQSCLLAGEFGFWTMQISVRNRLGRVLRAMGRYEEAIAVHRQLVEDAERHQDEAPQGTRLWMTGVVVEEIGHALKGMKEWRQAAETFRDVRWVYVKGDLPSLAADAALYEGAAWREAGEYARARECLQLALDALTDSMVWTRRDEVLAELRRLPPADGGAEAGRKGP</sequence>
<keyword evidence="3" id="KW-1185">Reference proteome</keyword>
<name>A0ABY7B4D4_9PSEU</name>
<evidence type="ECO:0000313" key="3">
    <source>
        <dbReference type="Proteomes" id="UP001163203"/>
    </source>
</evidence>
<dbReference type="Pfam" id="PF13424">
    <property type="entry name" value="TPR_12"/>
    <property type="match status" value="1"/>
</dbReference>
<dbReference type="InterPro" id="IPR002182">
    <property type="entry name" value="NB-ARC"/>
</dbReference>
<dbReference type="InterPro" id="IPR011990">
    <property type="entry name" value="TPR-like_helical_dom_sf"/>
</dbReference>
<dbReference type="PROSITE" id="PS50943">
    <property type="entry name" value="HTH_CROC1"/>
    <property type="match status" value="1"/>
</dbReference>
<dbReference type="RefSeq" id="WP_268756647.1">
    <property type="nucleotide sequence ID" value="NZ_CP113836.1"/>
</dbReference>
<protein>
    <submittedName>
        <fullName evidence="2">Tetratricopeptide repeat protein</fullName>
    </submittedName>
</protein>
<dbReference type="PRINTS" id="PR00364">
    <property type="entry name" value="DISEASERSIST"/>
</dbReference>
<dbReference type="SMART" id="SM00530">
    <property type="entry name" value="HTH_XRE"/>
    <property type="match status" value="1"/>
</dbReference>
<dbReference type="Gene3D" id="3.40.50.300">
    <property type="entry name" value="P-loop containing nucleotide triphosphate hydrolases"/>
    <property type="match status" value="1"/>
</dbReference>
<dbReference type="SUPFAM" id="SSF48452">
    <property type="entry name" value="TPR-like"/>
    <property type="match status" value="2"/>
</dbReference>
<dbReference type="CDD" id="cd00093">
    <property type="entry name" value="HTH_XRE"/>
    <property type="match status" value="1"/>
</dbReference>
<dbReference type="InterPro" id="IPR003593">
    <property type="entry name" value="AAA+_ATPase"/>
</dbReference>
<dbReference type="SUPFAM" id="SSF47413">
    <property type="entry name" value="lambda repressor-like DNA-binding domains"/>
    <property type="match status" value="1"/>
</dbReference>
<gene>
    <name evidence="2" type="ORF">ORV05_01460</name>
</gene>
<proteinExistence type="predicted"/>
<dbReference type="EMBL" id="CP113836">
    <property type="protein sequence ID" value="WAL66513.1"/>
    <property type="molecule type" value="Genomic_DNA"/>
</dbReference>
<dbReference type="SUPFAM" id="SSF52540">
    <property type="entry name" value="P-loop containing nucleoside triphosphate hydrolases"/>
    <property type="match status" value="1"/>
</dbReference>
<dbReference type="PANTHER" id="PTHR47691">
    <property type="entry name" value="REGULATOR-RELATED"/>
    <property type="match status" value="1"/>
</dbReference>
<dbReference type="InterPro" id="IPR001387">
    <property type="entry name" value="Cro/C1-type_HTH"/>
</dbReference>
<evidence type="ECO:0000313" key="2">
    <source>
        <dbReference type="EMBL" id="WAL66513.1"/>
    </source>
</evidence>
<dbReference type="InterPro" id="IPR010982">
    <property type="entry name" value="Lambda_DNA-bd_dom_sf"/>
</dbReference>
<dbReference type="InterPro" id="IPR019734">
    <property type="entry name" value="TPR_rpt"/>
</dbReference>
<reference evidence="2" key="1">
    <citation type="submission" date="2022-11" db="EMBL/GenBank/DDBJ databases">
        <authorList>
            <person name="Mo P."/>
        </authorList>
    </citation>
    <scope>NUCLEOTIDE SEQUENCE</scope>
    <source>
        <strain evidence="2">HUAS 11-8</strain>
    </source>
</reference>
<organism evidence="2 3">
    <name type="scientific">Amycolatopsis cynarae</name>
    <dbReference type="NCBI Taxonomy" id="2995223"/>
    <lineage>
        <taxon>Bacteria</taxon>
        <taxon>Bacillati</taxon>
        <taxon>Actinomycetota</taxon>
        <taxon>Actinomycetes</taxon>
        <taxon>Pseudonocardiales</taxon>
        <taxon>Pseudonocardiaceae</taxon>
        <taxon>Amycolatopsis</taxon>
    </lineage>
</organism>
<dbReference type="Pfam" id="PF13560">
    <property type="entry name" value="HTH_31"/>
    <property type="match status" value="1"/>
</dbReference>
<dbReference type="SMART" id="SM00382">
    <property type="entry name" value="AAA"/>
    <property type="match status" value="1"/>
</dbReference>
<dbReference type="Gene3D" id="1.25.40.10">
    <property type="entry name" value="Tetratricopeptide repeat domain"/>
    <property type="match status" value="1"/>
</dbReference>
<accession>A0ABY7B4D4</accession>
<evidence type="ECO:0000259" key="1">
    <source>
        <dbReference type="PROSITE" id="PS50943"/>
    </source>
</evidence>
<feature type="domain" description="HTH cro/C1-type" evidence="1">
    <location>
        <begin position="15"/>
        <end position="70"/>
    </location>
</feature>
<dbReference type="Pfam" id="PF00931">
    <property type="entry name" value="NB-ARC"/>
    <property type="match status" value="1"/>
</dbReference>
<dbReference type="Gene3D" id="1.10.260.40">
    <property type="entry name" value="lambda repressor-like DNA-binding domains"/>
    <property type="match status" value="1"/>
</dbReference>
<dbReference type="PANTHER" id="PTHR47691:SF3">
    <property type="entry name" value="HTH-TYPE TRANSCRIPTIONAL REGULATOR RV0890C-RELATED"/>
    <property type="match status" value="1"/>
</dbReference>
<dbReference type="SMART" id="SM00028">
    <property type="entry name" value="TPR"/>
    <property type="match status" value="3"/>
</dbReference>